<name>A0A9D2ND76_9FIRM</name>
<dbReference type="GO" id="GO:0003700">
    <property type="term" value="F:DNA-binding transcription factor activity"/>
    <property type="evidence" value="ECO:0007669"/>
    <property type="project" value="InterPro"/>
</dbReference>
<evidence type="ECO:0000259" key="4">
    <source>
        <dbReference type="PROSITE" id="PS01124"/>
    </source>
</evidence>
<feature type="domain" description="HTH araC/xylS-type" evidence="4">
    <location>
        <begin position="185"/>
        <end position="286"/>
    </location>
</feature>
<sequence>MWTDYKDADIYFTIADSRFHTLNFVYERFQRSIPSHSHGNGSYEIHYIAQGRGRALINGVSYEVTPGTLYVTGPHVEHAQSPILEDPMCEYCIYLKTEKRRKSVSSFPTGEEELLSAFENTPFWFGQDTQRVGALVVEIFEELQSRRTGCIFQVEALLRQLLVNLVRNYEKSVRQKAPKPAAAGDKTAVIIEEYFLYQYRSLSLEELAGKLGLGTRQTERLLQKQYGKTFLQKKAEARMSAAAILLSDPARSITSVAEDLGYSSIEHFSSAFKSYYRISPRQYRKEGVYHSFPDSSESGCENRS</sequence>
<dbReference type="Pfam" id="PF12833">
    <property type="entry name" value="HTH_18"/>
    <property type="match status" value="1"/>
</dbReference>
<dbReference type="SUPFAM" id="SSF46689">
    <property type="entry name" value="Homeodomain-like"/>
    <property type="match status" value="1"/>
</dbReference>
<dbReference type="InterPro" id="IPR009057">
    <property type="entry name" value="Homeodomain-like_sf"/>
</dbReference>
<dbReference type="PROSITE" id="PS01124">
    <property type="entry name" value="HTH_ARAC_FAMILY_2"/>
    <property type="match status" value="1"/>
</dbReference>
<dbReference type="PROSITE" id="PS00041">
    <property type="entry name" value="HTH_ARAC_FAMILY_1"/>
    <property type="match status" value="1"/>
</dbReference>
<dbReference type="PANTHER" id="PTHR43280:SF2">
    <property type="entry name" value="HTH-TYPE TRANSCRIPTIONAL REGULATOR EXSA"/>
    <property type="match status" value="1"/>
</dbReference>
<dbReference type="GO" id="GO:0043565">
    <property type="term" value="F:sequence-specific DNA binding"/>
    <property type="evidence" value="ECO:0007669"/>
    <property type="project" value="InterPro"/>
</dbReference>
<dbReference type="PRINTS" id="PR00032">
    <property type="entry name" value="HTHARAC"/>
</dbReference>
<reference evidence="5" key="1">
    <citation type="journal article" date="2021" name="PeerJ">
        <title>Extensive microbial diversity within the chicken gut microbiome revealed by metagenomics and culture.</title>
        <authorList>
            <person name="Gilroy R."/>
            <person name="Ravi A."/>
            <person name="Getino M."/>
            <person name="Pursley I."/>
            <person name="Horton D.L."/>
            <person name="Alikhan N.F."/>
            <person name="Baker D."/>
            <person name="Gharbi K."/>
            <person name="Hall N."/>
            <person name="Watson M."/>
            <person name="Adriaenssens E.M."/>
            <person name="Foster-Nyarko E."/>
            <person name="Jarju S."/>
            <person name="Secka A."/>
            <person name="Antonio M."/>
            <person name="Oren A."/>
            <person name="Chaudhuri R.R."/>
            <person name="La Ragione R."/>
            <person name="Hildebrand F."/>
            <person name="Pallen M.J."/>
        </authorList>
    </citation>
    <scope>NUCLEOTIDE SEQUENCE</scope>
    <source>
        <strain evidence="5">USAMLcec2-132</strain>
    </source>
</reference>
<dbReference type="Gene3D" id="1.10.10.60">
    <property type="entry name" value="Homeodomain-like"/>
    <property type="match status" value="1"/>
</dbReference>
<evidence type="ECO:0000313" key="6">
    <source>
        <dbReference type="Proteomes" id="UP000823891"/>
    </source>
</evidence>
<dbReference type="InterPro" id="IPR037923">
    <property type="entry name" value="HTH-like"/>
</dbReference>
<keyword evidence="1" id="KW-0805">Transcription regulation</keyword>
<dbReference type="InterPro" id="IPR018060">
    <property type="entry name" value="HTH_AraC"/>
</dbReference>
<dbReference type="SUPFAM" id="SSF51215">
    <property type="entry name" value="Regulatory protein AraC"/>
    <property type="match status" value="1"/>
</dbReference>
<organism evidence="5 6">
    <name type="scientific">Candidatus Eisenbergiella merdavium</name>
    <dbReference type="NCBI Taxonomy" id="2838551"/>
    <lineage>
        <taxon>Bacteria</taxon>
        <taxon>Bacillati</taxon>
        <taxon>Bacillota</taxon>
        <taxon>Clostridia</taxon>
        <taxon>Lachnospirales</taxon>
        <taxon>Lachnospiraceae</taxon>
        <taxon>Eisenbergiella</taxon>
    </lineage>
</organism>
<dbReference type="EMBL" id="DWWS01000013">
    <property type="protein sequence ID" value="HJC22520.1"/>
    <property type="molecule type" value="Genomic_DNA"/>
</dbReference>
<dbReference type="AlphaFoldDB" id="A0A9D2ND76"/>
<evidence type="ECO:0000256" key="1">
    <source>
        <dbReference type="ARBA" id="ARBA00023015"/>
    </source>
</evidence>
<reference evidence="5" key="2">
    <citation type="submission" date="2021-04" db="EMBL/GenBank/DDBJ databases">
        <authorList>
            <person name="Gilroy R."/>
        </authorList>
    </citation>
    <scope>NUCLEOTIDE SEQUENCE</scope>
    <source>
        <strain evidence="5">USAMLcec2-132</strain>
    </source>
</reference>
<protein>
    <submittedName>
        <fullName evidence="5">AraC family transcriptional regulator</fullName>
    </submittedName>
</protein>
<dbReference type="Pfam" id="PF02311">
    <property type="entry name" value="AraC_binding"/>
    <property type="match status" value="1"/>
</dbReference>
<dbReference type="Gene3D" id="2.60.120.10">
    <property type="entry name" value="Jelly Rolls"/>
    <property type="match status" value="1"/>
</dbReference>
<dbReference type="InterPro" id="IPR003313">
    <property type="entry name" value="AraC-bd"/>
</dbReference>
<evidence type="ECO:0000313" key="5">
    <source>
        <dbReference type="EMBL" id="HJC22520.1"/>
    </source>
</evidence>
<evidence type="ECO:0000256" key="3">
    <source>
        <dbReference type="ARBA" id="ARBA00023163"/>
    </source>
</evidence>
<dbReference type="PANTHER" id="PTHR43280">
    <property type="entry name" value="ARAC-FAMILY TRANSCRIPTIONAL REGULATOR"/>
    <property type="match status" value="1"/>
</dbReference>
<dbReference type="InterPro" id="IPR014710">
    <property type="entry name" value="RmlC-like_jellyroll"/>
</dbReference>
<evidence type="ECO:0000256" key="2">
    <source>
        <dbReference type="ARBA" id="ARBA00023125"/>
    </source>
</evidence>
<dbReference type="InterPro" id="IPR018062">
    <property type="entry name" value="HTH_AraC-typ_CS"/>
</dbReference>
<dbReference type="InterPro" id="IPR020449">
    <property type="entry name" value="Tscrpt_reg_AraC-type_HTH"/>
</dbReference>
<proteinExistence type="predicted"/>
<dbReference type="SMART" id="SM00342">
    <property type="entry name" value="HTH_ARAC"/>
    <property type="match status" value="1"/>
</dbReference>
<comment type="caution">
    <text evidence="5">The sequence shown here is derived from an EMBL/GenBank/DDBJ whole genome shotgun (WGS) entry which is preliminary data.</text>
</comment>
<accession>A0A9D2ND76</accession>
<keyword evidence="2" id="KW-0238">DNA-binding</keyword>
<keyword evidence="3" id="KW-0804">Transcription</keyword>
<dbReference type="Proteomes" id="UP000823891">
    <property type="component" value="Unassembled WGS sequence"/>
</dbReference>
<gene>
    <name evidence="5" type="ORF">H9761_02305</name>
</gene>